<evidence type="ECO:0000256" key="3">
    <source>
        <dbReference type="ARBA" id="ARBA00022475"/>
    </source>
</evidence>
<comment type="subcellular location">
    <subcellularLocation>
        <location evidence="1">Cell membrane</location>
        <topology evidence="1">Multi-pass membrane protein</topology>
    </subcellularLocation>
</comment>
<feature type="transmembrane region" description="Helical" evidence="7">
    <location>
        <begin position="298"/>
        <end position="317"/>
    </location>
</feature>
<dbReference type="InterPro" id="IPR024962">
    <property type="entry name" value="YukD-like"/>
</dbReference>
<dbReference type="Proteomes" id="UP000597761">
    <property type="component" value="Unassembled WGS sequence"/>
</dbReference>
<evidence type="ECO:0000313" key="9">
    <source>
        <dbReference type="EMBL" id="GGC97078.1"/>
    </source>
</evidence>
<dbReference type="InterPro" id="IPR044049">
    <property type="entry name" value="EccD_transm"/>
</dbReference>
<feature type="transmembrane region" description="Helical" evidence="7">
    <location>
        <begin position="375"/>
        <end position="396"/>
    </location>
</feature>
<evidence type="ECO:0000256" key="5">
    <source>
        <dbReference type="ARBA" id="ARBA00022989"/>
    </source>
</evidence>
<name>A0ABQ1PH62_9MICC</name>
<feature type="transmembrane region" description="Helical" evidence="7">
    <location>
        <begin position="191"/>
        <end position="210"/>
    </location>
</feature>
<dbReference type="Pfam" id="PF08817">
    <property type="entry name" value="YukD"/>
    <property type="match status" value="1"/>
</dbReference>
<keyword evidence="10" id="KW-1185">Reference proteome</keyword>
<reference evidence="10" key="1">
    <citation type="journal article" date="2019" name="Int. J. Syst. Evol. Microbiol.">
        <title>The Global Catalogue of Microorganisms (GCM) 10K type strain sequencing project: providing services to taxonomists for standard genome sequencing and annotation.</title>
        <authorList>
            <consortium name="The Broad Institute Genomics Platform"/>
            <consortium name="The Broad Institute Genome Sequencing Center for Infectious Disease"/>
            <person name="Wu L."/>
            <person name="Ma J."/>
        </authorList>
    </citation>
    <scope>NUCLEOTIDE SEQUENCE [LARGE SCALE GENOMIC DNA]</scope>
    <source>
        <strain evidence="10">CGMCC 1.15480</strain>
    </source>
</reference>
<evidence type="ECO:0000313" key="10">
    <source>
        <dbReference type="Proteomes" id="UP000597761"/>
    </source>
</evidence>
<evidence type="ECO:0000256" key="7">
    <source>
        <dbReference type="SAM" id="Phobius"/>
    </source>
</evidence>
<feature type="domain" description="EccD-like transmembrane" evidence="8">
    <location>
        <begin position="116"/>
        <end position="435"/>
    </location>
</feature>
<feature type="transmembrane region" description="Helical" evidence="7">
    <location>
        <begin position="323"/>
        <end position="339"/>
    </location>
</feature>
<keyword evidence="4 7" id="KW-0812">Transmembrane</keyword>
<keyword evidence="5 7" id="KW-1133">Transmembrane helix</keyword>
<evidence type="ECO:0000256" key="4">
    <source>
        <dbReference type="ARBA" id="ARBA00022692"/>
    </source>
</evidence>
<evidence type="ECO:0000256" key="2">
    <source>
        <dbReference type="ARBA" id="ARBA00006162"/>
    </source>
</evidence>
<keyword evidence="3" id="KW-1003">Cell membrane</keyword>
<organism evidence="9 10">
    <name type="scientific">Tersicoccus solisilvae</name>
    <dbReference type="NCBI Taxonomy" id="1882339"/>
    <lineage>
        <taxon>Bacteria</taxon>
        <taxon>Bacillati</taxon>
        <taxon>Actinomycetota</taxon>
        <taxon>Actinomycetes</taxon>
        <taxon>Micrococcales</taxon>
        <taxon>Micrococcaceae</taxon>
        <taxon>Tersicoccus</taxon>
    </lineage>
</organism>
<evidence type="ECO:0000259" key="8">
    <source>
        <dbReference type="Pfam" id="PF19053"/>
    </source>
</evidence>
<dbReference type="EMBL" id="BMJI01000019">
    <property type="protein sequence ID" value="GGC97078.1"/>
    <property type="molecule type" value="Genomic_DNA"/>
</dbReference>
<feature type="transmembrane region" description="Helical" evidence="7">
    <location>
        <begin position="141"/>
        <end position="158"/>
    </location>
</feature>
<gene>
    <name evidence="9" type="ORF">GCM10011512_25100</name>
</gene>
<evidence type="ECO:0000256" key="1">
    <source>
        <dbReference type="ARBA" id="ARBA00004651"/>
    </source>
</evidence>
<feature type="transmembrane region" description="Helical" evidence="7">
    <location>
        <begin position="416"/>
        <end position="436"/>
    </location>
</feature>
<keyword evidence="6 7" id="KW-0472">Membrane</keyword>
<dbReference type="RefSeq" id="WP_188668773.1">
    <property type="nucleotide sequence ID" value="NZ_BMJI01000019.1"/>
</dbReference>
<dbReference type="Gene3D" id="3.10.20.90">
    <property type="entry name" value="Phosphatidylinositol 3-kinase Catalytic Subunit, Chain A, domain 1"/>
    <property type="match status" value="1"/>
</dbReference>
<feature type="transmembrane region" description="Helical" evidence="7">
    <location>
        <begin position="244"/>
        <end position="264"/>
    </location>
</feature>
<evidence type="ECO:0000256" key="6">
    <source>
        <dbReference type="ARBA" id="ARBA00023136"/>
    </source>
</evidence>
<feature type="transmembrane region" description="Helical" evidence="7">
    <location>
        <begin position="116"/>
        <end position="135"/>
    </location>
</feature>
<dbReference type="InterPro" id="IPR006707">
    <property type="entry name" value="T7SS_EccD"/>
</dbReference>
<sequence length="440" mass="44603">MATDLTRVTVLGSHRHADLLLPSDHPIGALVPRVLDLLEEPARGRAAEKLLVTGTGTTLPADGTLEQAQVLDGAVLTLVDRADAPPPPVIYDVTDAVVERTDAMGGVWTPAWRSSVAAVAGALLLAGVLWVLSPLASPPGLLPLLGGAVALAAGTAALPRPATRIAGALLLGAGVAAGALGILLLPATPALHALGLIGLALVVLLLLTLVSPTRAVYLGGALTLTVLAALWGLIWVWTATPPRAGAIMGIVTLLVLGLVPRIALSGSGLAALDDRRAAGGTLRRTDAVAAIASAHRSLTMGTVICAVSLGAALWLLGSERREPVWGLLLLAVLTAATALRARSFPLAAQRTALYAAALTGLVALVLDLLGRGTALRWLAVAALALVVAGILTGLLVRAPAHVLAQLRQNGNRAETLLILASVPLAVGLFGVFAQLLTSFG</sequence>
<proteinExistence type="inferred from homology"/>
<dbReference type="NCBIfam" id="TIGR03920">
    <property type="entry name" value="T7SS_EccD"/>
    <property type="match status" value="1"/>
</dbReference>
<feature type="transmembrane region" description="Helical" evidence="7">
    <location>
        <begin position="165"/>
        <end position="185"/>
    </location>
</feature>
<protein>
    <recommendedName>
        <fullName evidence="8">EccD-like transmembrane domain-containing protein</fullName>
    </recommendedName>
</protein>
<feature type="transmembrane region" description="Helical" evidence="7">
    <location>
        <begin position="217"/>
        <end position="238"/>
    </location>
</feature>
<dbReference type="Pfam" id="PF19053">
    <property type="entry name" value="EccD"/>
    <property type="match status" value="1"/>
</dbReference>
<comment type="caution">
    <text evidence="9">The sequence shown here is derived from an EMBL/GenBank/DDBJ whole genome shotgun (WGS) entry which is preliminary data.</text>
</comment>
<accession>A0ABQ1PH62</accession>
<comment type="similarity">
    <text evidence="2">Belongs to the EccD/Snm4 family.</text>
</comment>
<feature type="transmembrane region" description="Helical" evidence="7">
    <location>
        <begin position="351"/>
        <end position="369"/>
    </location>
</feature>